<evidence type="ECO:0000256" key="2">
    <source>
        <dbReference type="ARBA" id="ARBA00023125"/>
    </source>
</evidence>
<dbReference type="Gene3D" id="1.10.10.10">
    <property type="entry name" value="Winged helix-like DNA-binding domain superfamily/Winged helix DNA-binding domain"/>
    <property type="match status" value="1"/>
</dbReference>
<protein>
    <submittedName>
        <fullName evidence="6">IclR family transcriptional regulator</fullName>
    </submittedName>
</protein>
<evidence type="ECO:0000256" key="1">
    <source>
        <dbReference type="ARBA" id="ARBA00023015"/>
    </source>
</evidence>
<name>A0A4S4FIM7_9MICO</name>
<dbReference type="InterPro" id="IPR005471">
    <property type="entry name" value="Tscrpt_reg_IclR_N"/>
</dbReference>
<dbReference type="PROSITE" id="PS51078">
    <property type="entry name" value="ICLR_ED"/>
    <property type="match status" value="1"/>
</dbReference>
<dbReference type="PANTHER" id="PTHR30136:SF24">
    <property type="entry name" value="HTH-TYPE TRANSCRIPTIONAL REPRESSOR ALLR"/>
    <property type="match status" value="1"/>
</dbReference>
<dbReference type="InterPro" id="IPR050707">
    <property type="entry name" value="HTH_MetabolicPath_Reg"/>
</dbReference>
<dbReference type="InterPro" id="IPR014757">
    <property type="entry name" value="Tscrpt_reg_IclR_C"/>
</dbReference>
<dbReference type="GO" id="GO:0045892">
    <property type="term" value="P:negative regulation of DNA-templated transcription"/>
    <property type="evidence" value="ECO:0007669"/>
    <property type="project" value="TreeGrafter"/>
</dbReference>
<dbReference type="InterPro" id="IPR029016">
    <property type="entry name" value="GAF-like_dom_sf"/>
</dbReference>
<dbReference type="PANTHER" id="PTHR30136">
    <property type="entry name" value="HELIX-TURN-HELIX TRANSCRIPTIONAL REGULATOR, ICLR FAMILY"/>
    <property type="match status" value="1"/>
</dbReference>
<dbReference type="InterPro" id="IPR036390">
    <property type="entry name" value="WH_DNA-bd_sf"/>
</dbReference>
<evidence type="ECO:0000256" key="3">
    <source>
        <dbReference type="ARBA" id="ARBA00023163"/>
    </source>
</evidence>
<keyword evidence="2" id="KW-0238">DNA-binding</keyword>
<organism evidence="6 7">
    <name type="scientific">Naasia lichenicola</name>
    <dbReference type="NCBI Taxonomy" id="2565933"/>
    <lineage>
        <taxon>Bacteria</taxon>
        <taxon>Bacillati</taxon>
        <taxon>Actinomycetota</taxon>
        <taxon>Actinomycetes</taxon>
        <taxon>Micrococcales</taxon>
        <taxon>Microbacteriaceae</taxon>
        <taxon>Naasia</taxon>
    </lineage>
</organism>
<comment type="caution">
    <text evidence="6">The sequence shown here is derived from an EMBL/GenBank/DDBJ whole genome shotgun (WGS) entry which is preliminary data.</text>
</comment>
<dbReference type="AlphaFoldDB" id="A0A4S4FIM7"/>
<evidence type="ECO:0000259" key="5">
    <source>
        <dbReference type="PROSITE" id="PS51078"/>
    </source>
</evidence>
<evidence type="ECO:0000259" key="4">
    <source>
        <dbReference type="PROSITE" id="PS51077"/>
    </source>
</evidence>
<evidence type="ECO:0000313" key="6">
    <source>
        <dbReference type="EMBL" id="THG29938.1"/>
    </source>
</evidence>
<accession>A0A4S4FIM7</accession>
<dbReference type="Proteomes" id="UP000309133">
    <property type="component" value="Unassembled WGS sequence"/>
</dbReference>
<dbReference type="Gene3D" id="3.30.450.40">
    <property type="match status" value="1"/>
</dbReference>
<sequence>MANQSNGASAISRAVRILEAFSYEAPFLTLTEIAQRSGIPLSSTQRIVTELVGHQLLERMPDRSYRMGNRLWELGTRTPGAIGLREIALPYMHAVQARVRQHVQLSVRSNLDVLVIERISARDAVVNASIVGGRIPLQHSAGGILLLAAAGDEVLRGVLRRGLQPLTPDGIQNEAELRHAIATAEREGYAIASGRIFSGSRGLAVPVRGVQGVVVGTLTIVEPNDESSPMPRIELLRRAAAGVSEALVRSYLPPGHPDAPPGGAYRSLVRSSESSMEYLEHLLPPLAVR</sequence>
<proteinExistence type="predicted"/>
<keyword evidence="3" id="KW-0804">Transcription</keyword>
<keyword evidence="7" id="KW-1185">Reference proteome</keyword>
<dbReference type="PROSITE" id="PS51077">
    <property type="entry name" value="HTH_ICLR"/>
    <property type="match status" value="1"/>
</dbReference>
<feature type="domain" description="HTH iclR-type" evidence="4">
    <location>
        <begin position="8"/>
        <end position="69"/>
    </location>
</feature>
<dbReference type="SMART" id="SM00346">
    <property type="entry name" value="HTH_ICLR"/>
    <property type="match status" value="1"/>
</dbReference>
<dbReference type="RefSeq" id="WP_136428267.1">
    <property type="nucleotide sequence ID" value="NZ_SSSM01000005.1"/>
</dbReference>
<dbReference type="SUPFAM" id="SSF46785">
    <property type="entry name" value="Winged helix' DNA-binding domain"/>
    <property type="match status" value="1"/>
</dbReference>
<dbReference type="Pfam" id="PF01614">
    <property type="entry name" value="IclR_C"/>
    <property type="match status" value="1"/>
</dbReference>
<gene>
    <name evidence="6" type="ORF">E6C64_14945</name>
</gene>
<dbReference type="Pfam" id="PF09339">
    <property type="entry name" value="HTH_IclR"/>
    <property type="match status" value="1"/>
</dbReference>
<keyword evidence="1" id="KW-0805">Transcription regulation</keyword>
<dbReference type="SUPFAM" id="SSF55781">
    <property type="entry name" value="GAF domain-like"/>
    <property type="match status" value="1"/>
</dbReference>
<evidence type="ECO:0000313" key="7">
    <source>
        <dbReference type="Proteomes" id="UP000309133"/>
    </source>
</evidence>
<dbReference type="GO" id="GO:0003677">
    <property type="term" value="F:DNA binding"/>
    <property type="evidence" value="ECO:0007669"/>
    <property type="project" value="UniProtKB-KW"/>
</dbReference>
<dbReference type="EMBL" id="SSSM01000005">
    <property type="protein sequence ID" value="THG29938.1"/>
    <property type="molecule type" value="Genomic_DNA"/>
</dbReference>
<reference evidence="6 7" key="1">
    <citation type="submission" date="2019-04" db="EMBL/GenBank/DDBJ databases">
        <authorList>
            <person name="Jiang L."/>
        </authorList>
    </citation>
    <scope>NUCLEOTIDE SEQUENCE [LARGE SCALE GENOMIC DNA]</scope>
    <source>
        <strain evidence="6 7">YIM 131853</strain>
    </source>
</reference>
<dbReference type="InterPro" id="IPR036388">
    <property type="entry name" value="WH-like_DNA-bd_sf"/>
</dbReference>
<dbReference type="GO" id="GO:0003700">
    <property type="term" value="F:DNA-binding transcription factor activity"/>
    <property type="evidence" value="ECO:0007669"/>
    <property type="project" value="TreeGrafter"/>
</dbReference>
<feature type="domain" description="IclR-ED" evidence="5">
    <location>
        <begin position="70"/>
        <end position="249"/>
    </location>
</feature>
<dbReference type="OrthoDB" id="4068713at2"/>